<dbReference type="PROSITE" id="PS50082">
    <property type="entry name" value="WD_REPEATS_2"/>
    <property type="match status" value="6"/>
</dbReference>
<reference evidence="11 12" key="1">
    <citation type="submission" date="2015-07" db="EMBL/GenBank/DDBJ databases">
        <title>Draft Genome Sequence of Malassezia furfur CBS1878 and Malassezia pachydermatis CBS1879.</title>
        <authorList>
            <person name="Triana S."/>
            <person name="Ohm R."/>
            <person name="Gonzalez A."/>
            <person name="DeCock H."/>
            <person name="Restrepo S."/>
            <person name="Celis A."/>
        </authorList>
    </citation>
    <scope>NUCLEOTIDE SEQUENCE [LARGE SCALE GENOMIC DNA]</scope>
    <source>
        <strain evidence="11 12">CBS 1879</strain>
    </source>
</reference>
<dbReference type="GO" id="GO:0031124">
    <property type="term" value="P:mRNA 3'-end processing"/>
    <property type="evidence" value="ECO:0007669"/>
    <property type="project" value="UniProtKB-UniRule"/>
</dbReference>
<evidence type="ECO:0000256" key="6">
    <source>
        <dbReference type="ARBA" id="ARBA00025498"/>
    </source>
</evidence>
<dbReference type="InterPro" id="IPR036322">
    <property type="entry name" value="WD40_repeat_dom_sf"/>
</dbReference>
<evidence type="ECO:0000313" key="12">
    <source>
        <dbReference type="Proteomes" id="UP000037751"/>
    </source>
</evidence>
<keyword evidence="4" id="KW-0677">Repeat</keyword>
<dbReference type="PANTHER" id="PTHR22836">
    <property type="entry name" value="WD40 REPEAT PROTEIN"/>
    <property type="match status" value="1"/>
</dbReference>
<dbReference type="CDD" id="cd00200">
    <property type="entry name" value="WD40"/>
    <property type="match status" value="1"/>
</dbReference>
<dbReference type="Pfam" id="PF00400">
    <property type="entry name" value="WD40"/>
    <property type="match status" value="6"/>
</dbReference>
<feature type="repeat" description="WD" evidence="8">
    <location>
        <begin position="245"/>
        <end position="286"/>
    </location>
</feature>
<dbReference type="InterPro" id="IPR015943">
    <property type="entry name" value="WD40/YVTN_repeat-like_dom_sf"/>
</dbReference>
<feature type="region of interest" description="Disordered" evidence="10">
    <location>
        <begin position="501"/>
        <end position="544"/>
    </location>
</feature>
<evidence type="ECO:0000256" key="10">
    <source>
        <dbReference type="SAM" id="MobiDB-lite"/>
    </source>
</evidence>
<evidence type="ECO:0000256" key="7">
    <source>
        <dbReference type="ARBA" id="ARBA00026154"/>
    </source>
</evidence>
<feature type="compositionally biased region" description="Polar residues" evidence="10">
    <location>
        <begin position="12"/>
        <end position="22"/>
    </location>
</feature>
<dbReference type="GO" id="GO:0005847">
    <property type="term" value="C:mRNA cleavage and polyadenylation specificity factor complex"/>
    <property type="evidence" value="ECO:0007669"/>
    <property type="project" value="TreeGrafter"/>
</dbReference>
<gene>
    <name evidence="11" type="ORF">Malapachy_0062</name>
</gene>
<name>A0A0M8MTM7_9BASI</name>
<evidence type="ECO:0000256" key="9">
    <source>
        <dbReference type="RuleBase" id="RU369034"/>
    </source>
</evidence>
<dbReference type="SMART" id="SM00320">
    <property type="entry name" value="WD40"/>
    <property type="match status" value="7"/>
</dbReference>
<dbReference type="RefSeq" id="XP_017991192.1">
    <property type="nucleotide sequence ID" value="XM_018134595.1"/>
</dbReference>
<evidence type="ECO:0000256" key="3">
    <source>
        <dbReference type="ARBA" id="ARBA00022664"/>
    </source>
</evidence>
<dbReference type="Proteomes" id="UP000037751">
    <property type="component" value="Unassembled WGS sequence"/>
</dbReference>
<dbReference type="Gene3D" id="2.130.10.10">
    <property type="entry name" value="YVTN repeat-like/Quinoprotein amine dehydrogenase"/>
    <property type="match status" value="3"/>
</dbReference>
<dbReference type="InterPro" id="IPR020472">
    <property type="entry name" value="WD40_PAC1"/>
</dbReference>
<dbReference type="FunFam" id="2.130.10.10:FF:000069">
    <property type="entry name" value="WD repeat domain 33"/>
    <property type="match status" value="1"/>
</dbReference>
<comment type="function">
    <text evidence="6">Required for 3'-end cleavage and polyadenylation of pre-mRNAs. Also involved in chromosome segregation where it has a role in chromosome attachment to the mitotic spindle.</text>
</comment>
<feature type="repeat" description="WD" evidence="8">
    <location>
        <begin position="371"/>
        <end position="413"/>
    </location>
</feature>
<proteinExistence type="predicted"/>
<dbReference type="VEuPathDB" id="FungiDB:Malapachy_0062"/>
<dbReference type="STRING" id="77020.A0A0M8MTM7"/>
<dbReference type="PANTHER" id="PTHR22836:SF0">
    <property type="entry name" value="PRE-MRNA 3' END PROCESSING PROTEIN WDR33"/>
    <property type="match status" value="1"/>
</dbReference>
<dbReference type="GeneID" id="28726470"/>
<dbReference type="AlphaFoldDB" id="A0A0M8MTM7"/>
<feature type="repeat" description="WD" evidence="8">
    <location>
        <begin position="204"/>
        <end position="236"/>
    </location>
</feature>
<feature type="compositionally biased region" description="Low complexity" evidence="10">
    <location>
        <begin position="28"/>
        <end position="43"/>
    </location>
</feature>
<evidence type="ECO:0000256" key="2">
    <source>
        <dbReference type="ARBA" id="ARBA00022574"/>
    </source>
</evidence>
<keyword evidence="3 9" id="KW-0507">mRNA processing</keyword>
<feature type="repeat" description="WD" evidence="8">
    <location>
        <begin position="329"/>
        <end position="370"/>
    </location>
</feature>
<keyword evidence="5 9" id="KW-0539">Nucleus</keyword>
<keyword evidence="2 8" id="KW-0853">WD repeat</keyword>
<dbReference type="PRINTS" id="PR00320">
    <property type="entry name" value="GPROTEINBRPT"/>
</dbReference>
<dbReference type="OrthoDB" id="16717at2759"/>
<organism evidence="11 12">
    <name type="scientific">Malassezia pachydermatis</name>
    <dbReference type="NCBI Taxonomy" id="77020"/>
    <lineage>
        <taxon>Eukaryota</taxon>
        <taxon>Fungi</taxon>
        <taxon>Dikarya</taxon>
        <taxon>Basidiomycota</taxon>
        <taxon>Ustilaginomycotina</taxon>
        <taxon>Malasseziomycetes</taxon>
        <taxon>Malasseziales</taxon>
        <taxon>Malasseziaceae</taxon>
        <taxon>Malassezia</taxon>
    </lineage>
</organism>
<protein>
    <recommendedName>
        <fullName evidence="7 9">Polyadenylation factor subunit 2</fullName>
    </recommendedName>
</protein>
<evidence type="ECO:0000313" key="11">
    <source>
        <dbReference type="EMBL" id="KOS13560.1"/>
    </source>
</evidence>
<dbReference type="SUPFAM" id="SSF50978">
    <property type="entry name" value="WD40 repeat-like"/>
    <property type="match status" value="1"/>
</dbReference>
<evidence type="ECO:0000256" key="1">
    <source>
        <dbReference type="ARBA" id="ARBA00004123"/>
    </source>
</evidence>
<evidence type="ECO:0000256" key="8">
    <source>
        <dbReference type="PROSITE-ProRule" id="PRU00221"/>
    </source>
</evidence>
<keyword evidence="12" id="KW-1185">Reference proteome</keyword>
<evidence type="ECO:0000256" key="5">
    <source>
        <dbReference type="ARBA" id="ARBA00023242"/>
    </source>
</evidence>
<accession>A0A0M8MTM7</accession>
<comment type="caution">
    <text evidence="11">The sequence shown here is derived from an EMBL/GenBank/DDBJ whole genome shotgun (WGS) entry which is preliminary data.</text>
</comment>
<dbReference type="EMBL" id="LGAV01000006">
    <property type="protein sequence ID" value="KOS13560.1"/>
    <property type="molecule type" value="Genomic_DNA"/>
</dbReference>
<dbReference type="PROSITE" id="PS50294">
    <property type="entry name" value="WD_REPEATS_REGION"/>
    <property type="match status" value="5"/>
</dbReference>
<evidence type="ECO:0000256" key="4">
    <source>
        <dbReference type="ARBA" id="ARBA00022737"/>
    </source>
</evidence>
<feature type="region of interest" description="Disordered" evidence="10">
    <location>
        <begin position="1"/>
        <end position="47"/>
    </location>
</feature>
<dbReference type="InterPro" id="IPR045245">
    <property type="entry name" value="Pfs2-like"/>
</dbReference>
<dbReference type="InterPro" id="IPR001680">
    <property type="entry name" value="WD40_rpt"/>
</dbReference>
<sequence length="544" mass="60054">MCVCTQGLGGATPSTSSLQPTRDMSDVASAGGFAPASGSAASPLQEAGPSARRVSYWAPSKYLEAPSLPSQDTREKEEEAATATAIAVGYEGRRARRYVHRRTIDYWGSIPLYAYKRACLATGGRRDWYLRPSPHQVVDLLPAHAYPESATSVASVLVHTSTNKVRCPVNIVRWLPEGRRLLTGSTSGEFTLWNGFTFNFETILQAHDSAVRAMEWSHSGSWLISADQNGQIKYFQSNMNNVQAYTGHRDAIRGMSFAPDDQRFVTASDDSTLKIWGFDEAQEESTLKGHGWEVKCVEWHPTQALLVSGSKDNLVKFWDPRSGGELGTFHGHKNTVQAVRWNPNGYLVATASRDQSIKIYDTRAMKDVYTLRGHAKEVCSLEWHPIHHDLLVSGGSEGSMLFWSLRSSTPETPIHVMEAAHESNVWSVQWHPFGHLLASGSNDHTTRFWSRSRPGEQVQEAHDAADDQWNAGVASDVQGMSIVATYLLDGVIPGLARRDRAVRDQRSGTPTMASSDDAIPGLGARSLSRPVRRGDRWHTHTGGW</sequence>
<feature type="repeat" description="WD" evidence="8">
    <location>
        <begin position="418"/>
        <end position="450"/>
    </location>
</feature>
<comment type="subcellular location">
    <subcellularLocation>
        <location evidence="1 9">Nucleus</location>
    </subcellularLocation>
</comment>
<feature type="repeat" description="WD" evidence="8">
    <location>
        <begin position="287"/>
        <end position="328"/>
    </location>
</feature>